<dbReference type="InterPro" id="IPR036388">
    <property type="entry name" value="WH-like_DNA-bd_sf"/>
</dbReference>
<comment type="subcellular location">
    <subcellularLocation>
        <location evidence="1 5">Cytoplasm</location>
    </subcellularLocation>
</comment>
<evidence type="ECO:0000256" key="6">
    <source>
        <dbReference type="SAM" id="MobiDB-lite"/>
    </source>
</evidence>
<feature type="region of interest" description="Disordered" evidence="6">
    <location>
        <begin position="1"/>
        <end position="36"/>
    </location>
</feature>
<evidence type="ECO:0000256" key="3">
    <source>
        <dbReference type="ARBA" id="ARBA00018111"/>
    </source>
</evidence>
<evidence type="ECO:0000259" key="8">
    <source>
        <dbReference type="Pfam" id="PF21981"/>
    </source>
</evidence>
<evidence type="ECO:0000256" key="2">
    <source>
        <dbReference type="ARBA" id="ARBA00009695"/>
    </source>
</evidence>
<feature type="domain" description="RecX second three-helical" evidence="7">
    <location>
        <begin position="91"/>
        <end position="131"/>
    </location>
</feature>
<evidence type="ECO:0000256" key="5">
    <source>
        <dbReference type="HAMAP-Rule" id="MF_01114"/>
    </source>
</evidence>
<dbReference type="HAMAP" id="MF_01114">
    <property type="entry name" value="RecX"/>
    <property type="match status" value="1"/>
</dbReference>
<dbReference type="InterPro" id="IPR053925">
    <property type="entry name" value="RecX_HTH_3rd"/>
</dbReference>
<dbReference type="EMBL" id="JAPDOD010000041">
    <property type="protein sequence ID" value="MDA0165089.1"/>
    <property type="molecule type" value="Genomic_DNA"/>
</dbReference>
<accession>A0A9X3S3Y4</accession>
<protein>
    <recommendedName>
        <fullName evidence="3 5">Regulatory protein RecX</fullName>
    </recommendedName>
</protein>
<sequence length="192" mass="21385">MTDAPHPGDEDLVAGSRAGDDAVAPGELASTRPFDGGDEIERQKAFDVAWRFLAHRDRTEAEVRQNFVKKRVAPAFVEEVVAALLEGGYVDDATFARRFAEDRRNLDAWGSDRIERRLLELGVDRALIAEAVGVGEHDELAAASELLRRRFPAPPETPRDRDRALAFLVRKGYDLELAYDALRRHAGASVEY</sequence>
<reference evidence="10" key="1">
    <citation type="submission" date="2022-10" db="EMBL/GenBank/DDBJ databases">
        <title>The WGS of Solirubrobacter ginsenosidimutans DSM 21036.</title>
        <authorList>
            <person name="Jiang Z."/>
        </authorList>
    </citation>
    <scope>NUCLEOTIDE SEQUENCE</scope>
    <source>
        <strain evidence="10">DSM 21036</strain>
    </source>
</reference>
<keyword evidence="4 5" id="KW-0963">Cytoplasm</keyword>
<keyword evidence="11" id="KW-1185">Reference proteome</keyword>
<evidence type="ECO:0000313" key="10">
    <source>
        <dbReference type="EMBL" id="MDA0165089.1"/>
    </source>
</evidence>
<evidence type="ECO:0000259" key="7">
    <source>
        <dbReference type="Pfam" id="PF02631"/>
    </source>
</evidence>
<evidence type="ECO:0000259" key="9">
    <source>
        <dbReference type="Pfam" id="PF21982"/>
    </source>
</evidence>
<dbReference type="InterPro" id="IPR003783">
    <property type="entry name" value="Regulatory_RecX"/>
</dbReference>
<evidence type="ECO:0000313" key="11">
    <source>
        <dbReference type="Proteomes" id="UP001149140"/>
    </source>
</evidence>
<name>A0A9X3S3Y4_9ACTN</name>
<dbReference type="Pfam" id="PF21982">
    <property type="entry name" value="RecX_HTH1"/>
    <property type="match status" value="1"/>
</dbReference>
<dbReference type="GO" id="GO:0005737">
    <property type="term" value="C:cytoplasm"/>
    <property type="evidence" value="ECO:0007669"/>
    <property type="project" value="UniProtKB-SubCell"/>
</dbReference>
<dbReference type="InterPro" id="IPR053924">
    <property type="entry name" value="RecX_HTH_2nd"/>
</dbReference>
<dbReference type="Pfam" id="PF21981">
    <property type="entry name" value="RecX_HTH3"/>
    <property type="match status" value="1"/>
</dbReference>
<dbReference type="Gene3D" id="1.10.10.10">
    <property type="entry name" value="Winged helix-like DNA-binding domain superfamily/Winged helix DNA-binding domain"/>
    <property type="match status" value="3"/>
</dbReference>
<gene>
    <name evidence="5" type="primary">recX</name>
    <name evidence="10" type="ORF">OM076_32770</name>
</gene>
<dbReference type="GO" id="GO:0006282">
    <property type="term" value="P:regulation of DNA repair"/>
    <property type="evidence" value="ECO:0007669"/>
    <property type="project" value="UniProtKB-UniRule"/>
</dbReference>
<dbReference type="InterPro" id="IPR053926">
    <property type="entry name" value="RecX_HTH_1st"/>
</dbReference>
<organism evidence="10 11">
    <name type="scientific">Solirubrobacter ginsenosidimutans</name>
    <dbReference type="NCBI Taxonomy" id="490573"/>
    <lineage>
        <taxon>Bacteria</taxon>
        <taxon>Bacillati</taxon>
        <taxon>Actinomycetota</taxon>
        <taxon>Thermoleophilia</taxon>
        <taxon>Solirubrobacterales</taxon>
        <taxon>Solirubrobacteraceae</taxon>
        <taxon>Solirubrobacter</taxon>
    </lineage>
</organism>
<comment type="caution">
    <text evidence="10">The sequence shown here is derived from an EMBL/GenBank/DDBJ whole genome shotgun (WGS) entry which is preliminary data.</text>
</comment>
<evidence type="ECO:0000256" key="4">
    <source>
        <dbReference type="ARBA" id="ARBA00022490"/>
    </source>
</evidence>
<comment type="function">
    <text evidence="5">Modulates RecA activity.</text>
</comment>
<evidence type="ECO:0000256" key="1">
    <source>
        <dbReference type="ARBA" id="ARBA00004496"/>
    </source>
</evidence>
<dbReference type="PANTHER" id="PTHR33602:SF1">
    <property type="entry name" value="REGULATORY PROTEIN RECX FAMILY PROTEIN"/>
    <property type="match status" value="1"/>
</dbReference>
<feature type="domain" description="RecX first three-helical" evidence="9">
    <location>
        <begin position="45"/>
        <end position="82"/>
    </location>
</feature>
<dbReference type="AlphaFoldDB" id="A0A9X3S3Y4"/>
<dbReference type="PANTHER" id="PTHR33602">
    <property type="entry name" value="REGULATORY PROTEIN RECX FAMILY PROTEIN"/>
    <property type="match status" value="1"/>
</dbReference>
<comment type="similarity">
    <text evidence="2 5">Belongs to the RecX family.</text>
</comment>
<proteinExistence type="inferred from homology"/>
<feature type="domain" description="RecX third three-helical" evidence="8">
    <location>
        <begin position="138"/>
        <end position="182"/>
    </location>
</feature>
<dbReference type="Proteomes" id="UP001149140">
    <property type="component" value="Unassembled WGS sequence"/>
</dbReference>
<dbReference type="RefSeq" id="WP_270044345.1">
    <property type="nucleotide sequence ID" value="NZ_JAPDOD010000041.1"/>
</dbReference>
<dbReference type="Pfam" id="PF02631">
    <property type="entry name" value="RecX_HTH2"/>
    <property type="match status" value="1"/>
</dbReference>